<dbReference type="EMBL" id="MT360682">
    <property type="protein sequence ID" value="QJT70663.1"/>
    <property type="molecule type" value="Genomic_DNA"/>
</dbReference>
<organism evidence="1">
    <name type="scientific">Vibrio phage Vc1</name>
    <dbReference type="NCBI Taxonomy" id="1480731"/>
    <lineage>
        <taxon>Viruses</taxon>
        <taxon>Duplodnaviria</taxon>
        <taxon>Heunggongvirae</taxon>
        <taxon>Uroviricota</taxon>
        <taxon>Caudoviricetes</taxon>
        <taxon>Drexlerviridae</taxon>
        <taxon>Jhansiroadvirus</taxon>
        <taxon>Jhansiroadvirus gwaliVC1</taxon>
    </lineage>
</organism>
<reference evidence="1" key="1">
    <citation type="submission" date="2020-04" db="EMBL/GenBank/DDBJ databases">
        <authorList>
            <person name="Kumar P."/>
            <person name="Meghvansi M.K."/>
            <person name="Kamboj D.V."/>
        </authorList>
    </citation>
    <scope>NUCLEOTIDE SEQUENCE [LARGE SCALE GENOMIC DNA]</scope>
</reference>
<evidence type="ECO:0000313" key="1">
    <source>
        <dbReference type="EMBL" id="QJT70663.1"/>
    </source>
</evidence>
<gene>
    <name evidence="1" type="ORF">2019VC1_58</name>
</gene>
<sequence>MSNKEKTAAESLNFKKLYNKQYSDIVGANISGNNKLTPEQLMQLVVNYFEWAETNAIKAGAESSFRGARIKIRSQGRESLRGMGLLFSPVYQLELFSAGNDSPATWKCEVLDFADQVIREQKYQYAANGMINTNMIAKELGIDKGDTFNISANAEAEANTEEAMEKAVISVLSKL</sequence>
<proteinExistence type="predicted"/>
<accession>A0A6M5CAY1</accession>
<name>A0A6M5CAY1_9CAUD</name>
<protein>
    <submittedName>
        <fullName evidence="1">Terminase small subunit</fullName>
    </submittedName>
</protein>
<dbReference type="Gene3D" id="1.10.132.80">
    <property type="match status" value="1"/>
</dbReference>